<evidence type="ECO:0000256" key="3">
    <source>
        <dbReference type="ARBA" id="ARBA00004939"/>
    </source>
</evidence>
<evidence type="ECO:0000256" key="1">
    <source>
        <dbReference type="ARBA" id="ARBA00000474"/>
    </source>
</evidence>
<comment type="pathway">
    <text evidence="13 14">Carbohydrate degradation; glycolysis; D-glyceraldehyde 3-phosphate from glycerone phosphate: step 1/1.</text>
</comment>
<keyword evidence="11 13" id="KW-0413">Isomerase</keyword>
<dbReference type="PROSITE" id="PS51440">
    <property type="entry name" value="TIM_2"/>
    <property type="match status" value="1"/>
</dbReference>
<accession>A0A0P0UTI8</accession>
<dbReference type="Gene3D" id="3.20.20.70">
    <property type="entry name" value="Aldolase class I"/>
    <property type="match status" value="1"/>
</dbReference>
<dbReference type="GO" id="GO:0006096">
    <property type="term" value="P:glycolytic process"/>
    <property type="evidence" value="ECO:0007669"/>
    <property type="project" value="UniProtKB-UniRule"/>
</dbReference>
<evidence type="ECO:0000313" key="15">
    <source>
        <dbReference type="EMBL" id="BAS68500.1"/>
    </source>
</evidence>
<evidence type="ECO:0000256" key="4">
    <source>
        <dbReference type="ARBA" id="ARBA00007422"/>
    </source>
</evidence>
<dbReference type="STRING" id="1303921.BSEPE_1522"/>
<dbReference type="GO" id="GO:0019563">
    <property type="term" value="P:glycerol catabolic process"/>
    <property type="evidence" value="ECO:0007669"/>
    <property type="project" value="TreeGrafter"/>
</dbReference>
<dbReference type="SUPFAM" id="SSF51351">
    <property type="entry name" value="Triosephosphate isomerase (TIM)"/>
    <property type="match status" value="1"/>
</dbReference>
<dbReference type="EMBL" id="AP013042">
    <property type="protein sequence ID" value="BAS68500.1"/>
    <property type="molecule type" value="Genomic_DNA"/>
</dbReference>
<name>A0A0P0UTI8_9GAMM</name>
<evidence type="ECO:0000256" key="5">
    <source>
        <dbReference type="ARBA" id="ARBA00011738"/>
    </source>
</evidence>
<dbReference type="Pfam" id="PF00121">
    <property type="entry name" value="TIM"/>
    <property type="match status" value="1"/>
</dbReference>
<evidence type="ECO:0000256" key="11">
    <source>
        <dbReference type="ARBA" id="ARBA00023235"/>
    </source>
</evidence>
<evidence type="ECO:0000256" key="6">
    <source>
        <dbReference type="ARBA" id="ARBA00011940"/>
    </source>
</evidence>
<dbReference type="CDD" id="cd00311">
    <property type="entry name" value="TIM"/>
    <property type="match status" value="1"/>
</dbReference>
<comment type="pathway">
    <text evidence="2 13 14">Carbohydrate biosynthesis; gluconeogenesis.</text>
</comment>
<dbReference type="PANTHER" id="PTHR21139:SF42">
    <property type="entry name" value="TRIOSEPHOSPHATE ISOMERASE"/>
    <property type="match status" value="1"/>
</dbReference>
<evidence type="ECO:0000256" key="13">
    <source>
        <dbReference type="HAMAP-Rule" id="MF_00147"/>
    </source>
</evidence>
<evidence type="ECO:0000256" key="2">
    <source>
        <dbReference type="ARBA" id="ARBA00004742"/>
    </source>
</evidence>
<dbReference type="InterPro" id="IPR020861">
    <property type="entry name" value="Triosephosphate_isomerase_AS"/>
</dbReference>
<dbReference type="GO" id="GO:0006094">
    <property type="term" value="P:gluconeogenesis"/>
    <property type="evidence" value="ECO:0007669"/>
    <property type="project" value="UniProtKB-UniRule"/>
</dbReference>
<dbReference type="UniPathway" id="UPA00138"/>
<dbReference type="FunFam" id="3.20.20.70:FF:000020">
    <property type="entry name" value="Triosephosphate isomerase"/>
    <property type="match status" value="1"/>
</dbReference>
<evidence type="ECO:0000256" key="9">
    <source>
        <dbReference type="ARBA" id="ARBA00022490"/>
    </source>
</evidence>
<comment type="subunit">
    <text evidence="5 13 14">Homodimer.</text>
</comment>
<comment type="function">
    <text evidence="12 13">Involved in the gluconeogenesis. Catalyzes stereospecifically the conversion of dihydroxyacetone phosphate (DHAP) to D-glyceraldehyde-3-phosphate (G3P).</text>
</comment>
<keyword evidence="9 13" id="KW-0963">Cytoplasm</keyword>
<evidence type="ECO:0000256" key="12">
    <source>
        <dbReference type="ARBA" id="ARBA00055680"/>
    </source>
</evidence>
<comment type="catalytic activity">
    <reaction evidence="1 13 14">
        <text>D-glyceraldehyde 3-phosphate = dihydroxyacetone phosphate</text>
        <dbReference type="Rhea" id="RHEA:18585"/>
        <dbReference type="ChEBI" id="CHEBI:57642"/>
        <dbReference type="ChEBI" id="CHEBI:59776"/>
        <dbReference type="EC" id="5.3.1.1"/>
    </reaction>
</comment>
<dbReference type="InterPro" id="IPR022896">
    <property type="entry name" value="TrioseP_Isoase_bac/euk"/>
</dbReference>
<comment type="similarity">
    <text evidence="4 13 14">Belongs to the triosephosphate isomerase family.</text>
</comment>
<dbReference type="PROSITE" id="PS00171">
    <property type="entry name" value="TIM_1"/>
    <property type="match status" value="1"/>
</dbReference>
<evidence type="ECO:0000256" key="14">
    <source>
        <dbReference type="RuleBase" id="RU363013"/>
    </source>
</evidence>
<dbReference type="HAMAP" id="MF_00147_B">
    <property type="entry name" value="TIM_B"/>
    <property type="match status" value="1"/>
</dbReference>
<keyword evidence="16" id="KW-1185">Reference proteome</keyword>
<reference evidence="15 16" key="2">
    <citation type="journal article" date="2016" name="ISME J.">
        <title>Heterogeneous composition of key metabolic gene clusters in a vent mussel symbiont population.</title>
        <authorList>
            <person name="Ikuta T."/>
            <person name="Takaki Y."/>
            <person name="Nagai Y."/>
            <person name="Shimamura S."/>
            <person name="Tsuda M."/>
            <person name="Kawagucci S."/>
            <person name="Aoki Y."/>
            <person name="Inoue K."/>
            <person name="Teruya M."/>
            <person name="Satou K."/>
            <person name="Teruya K."/>
            <person name="Shimoji M."/>
            <person name="Tamotsu H."/>
            <person name="Hirano T."/>
            <person name="Maruyama T."/>
            <person name="Yoshida T."/>
        </authorList>
    </citation>
    <scope>NUCLEOTIDE SEQUENCE [LARGE SCALE GENOMIC DNA]</scope>
    <source>
        <strain evidence="15 16">Myojin Knoll</strain>
    </source>
</reference>
<dbReference type="PANTHER" id="PTHR21139">
    <property type="entry name" value="TRIOSEPHOSPHATE ISOMERASE"/>
    <property type="match status" value="1"/>
</dbReference>
<dbReference type="GO" id="GO:0004807">
    <property type="term" value="F:triose-phosphate isomerase activity"/>
    <property type="evidence" value="ECO:0007669"/>
    <property type="project" value="UniProtKB-UniRule"/>
</dbReference>
<sequence>MRQTIVAGNWKMNASKETVNTLVVGILEGLHNVKNAKVIVCASSPYLSQVEALAVHSQLNLGAQDLNVNASGAFTGEISADMIKDFGAEYVIVGHSERRSLYGETDEIVANKVKAALDNDLTPLFCIGELLEERESGNTEAVVTRQINAVIAKVGIEAFKNIIVAYEPVWAIGTGVTATPQQAQDTHAFIRSLLAENDADIAQTTPILYGGSMNPANAEELIACEDIDGGLIGGASLKAEDFLSICKAG</sequence>
<dbReference type="GO" id="GO:0005829">
    <property type="term" value="C:cytosol"/>
    <property type="evidence" value="ECO:0007669"/>
    <property type="project" value="TreeGrafter"/>
</dbReference>
<feature type="binding site" evidence="13">
    <location>
        <begin position="233"/>
        <end position="234"/>
    </location>
    <ligand>
        <name>substrate</name>
    </ligand>
</feature>
<keyword evidence="10 13" id="KW-0324">Glycolysis</keyword>
<feature type="binding site" evidence="13">
    <location>
        <position position="173"/>
    </location>
    <ligand>
        <name>substrate</name>
    </ligand>
</feature>
<gene>
    <name evidence="13 15" type="primary">tpiA</name>
    <name evidence="15" type="ORF">BSEPE_1522</name>
</gene>
<keyword evidence="8 13" id="KW-0312">Gluconeogenesis</keyword>
<feature type="active site" description="Electrophile" evidence="13">
    <location>
        <position position="95"/>
    </location>
</feature>
<dbReference type="UniPathway" id="UPA00109">
    <property type="reaction ID" value="UER00189"/>
</dbReference>
<organism evidence="15 16">
    <name type="scientific">endosymbiont of Bathymodiolus septemdierum str. Myojin knoll</name>
    <dbReference type="NCBI Taxonomy" id="1303921"/>
    <lineage>
        <taxon>Bacteria</taxon>
        <taxon>Pseudomonadati</taxon>
        <taxon>Pseudomonadota</taxon>
        <taxon>Gammaproteobacteria</taxon>
        <taxon>sulfur-oxidizing symbionts</taxon>
    </lineage>
</organism>
<dbReference type="InterPro" id="IPR000652">
    <property type="entry name" value="Triosephosphate_isomerase"/>
</dbReference>
<dbReference type="GO" id="GO:0046166">
    <property type="term" value="P:glyceraldehyde-3-phosphate biosynthetic process"/>
    <property type="evidence" value="ECO:0007669"/>
    <property type="project" value="TreeGrafter"/>
</dbReference>
<dbReference type="Proteomes" id="UP000067399">
    <property type="component" value="Chromosome"/>
</dbReference>
<protein>
    <recommendedName>
        <fullName evidence="7 13">Triosephosphate isomerase</fullName>
        <shortName evidence="13">TIM</shortName>
        <shortName evidence="13">TPI</shortName>
        <ecNumber evidence="6 13">5.3.1.1</ecNumber>
    </recommendedName>
    <alternativeName>
        <fullName evidence="13">Triose-phosphate isomerase</fullName>
    </alternativeName>
</protein>
<feature type="binding site" evidence="13">
    <location>
        <begin position="9"/>
        <end position="11"/>
    </location>
    <ligand>
        <name>substrate</name>
    </ligand>
</feature>
<comment type="subcellular location">
    <subcellularLocation>
        <location evidence="13 14">Cytoplasm</location>
    </subcellularLocation>
</comment>
<evidence type="ECO:0000313" key="16">
    <source>
        <dbReference type="Proteomes" id="UP000067399"/>
    </source>
</evidence>
<feature type="binding site" evidence="13">
    <location>
        <position position="212"/>
    </location>
    <ligand>
        <name>substrate</name>
    </ligand>
</feature>
<dbReference type="InterPro" id="IPR035990">
    <property type="entry name" value="TIM_sf"/>
</dbReference>
<feature type="active site" description="Proton acceptor" evidence="13">
    <location>
        <position position="167"/>
    </location>
</feature>
<evidence type="ECO:0000256" key="7">
    <source>
        <dbReference type="ARBA" id="ARBA00019397"/>
    </source>
</evidence>
<comment type="pathway">
    <text evidence="3">Carbohydrate metabolism; erythritol degradation.</text>
</comment>
<dbReference type="InterPro" id="IPR013785">
    <property type="entry name" value="Aldolase_TIM"/>
</dbReference>
<reference evidence="15 16" key="1">
    <citation type="journal article" date="2000" name="Mar. Ecol. Prog. Ser.">
        <title>Phylogenetic characterization of endosymbionts in three hydrothermal vent mussels: influence on host distributions.</title>
        <authorList>
            <person name="Fujiwara Y."/>
            <person name="Takai K."/>
            <person name="Uematsu K."/>
            <person name="Tsuchida S."/>
            <person name="Hunt J.C."/>
            <person name="Hashimoto J."/>
        </authorList>
    </citation>
    <scope>NUCLEOTIDE SEQUENCE [LARGE SCALE GENOMIC DNA]</scope>
    <source>
        <strain evidence="15 16">Myojin Knoll</strain>
    </source>
</reference>
<dbReference type="KEGG" id="ebh:BSEPE_1522"/>
<evidence type="ECO:0000256" key="10">
    <source>
        <dbReference type="ARBA" id="ARBA00023152"/>
    </source>
</evidence>
<dbReference type="OrthoDB" id="9809429at2"/>
<dbReference type="NCBIfam" id="TIGR00419">
    <property type="entry name" value="tim"/>
    <property type="match status" value="1"/>
</dbReference>
<proteinExistence type="inferred from homology"/>
<evidence type="ECO:0000256" key="8">
    <source>
        <dbReference type="ARBA" id="ARBA00022432"/>
    </source>
</evidence>
<dbReference type="RefSeq" id="WP_066045936.1">
    <property type="nucleotide sequence ID" value="NZ_AP013042.1"/>
</dbReference>
<dbReference type="AlphaFoldDB" id="A0A0P0UTI8"/>
<dbReference type="EC" id="5.3.1.1" evidence="6 13"/>